<keyword evidence="2" id="KW-0902">Two-component regulatory system</keyword>
<evidence type="ECO:0000256" key="4">
    <source>
        <dbReference type="SAM" id="MobiDB-lite"/>
    </source>
</evidence>
<evidence type="ECO:0000313" key="6">
    <source>
        <dbReference type="EMBL" id="CAK9858066.1"/>
    </source>
</evidence>
<feature type="compositionally biased region" description="Basic and acidic residues" evidence="4">
    <location>
        <begin position="61"/>
        <end position="74"/>
    </location>
</feature>
<feature type="domain" description="Response regulatory" evidence="5">
    <location>
        <begin position="1"/>
        <end position="74"/>
    </location>
</feature>
<evidence type="ECO:0000256" key="1">
    <source>
        <dbReference type="ARBA" id="ARBA00022553"/>
    </source>
</evidence>
<accession>A0ABP1A6B5</accession>
<keyword evidence="1 3" id="KW-0597">Phosphoprotein</keyword>
<protein>
    <recommendedName>
        <fullName evidence="5">Response regulatory domain-containing protein</fullName>
    </recommendedName>
</protein>
<reference evidence="6 7" key="1">
    <citation type="submission" date="2024-03" db="EMBL/GenBank/DDBJ databases">
        <authorList>
            <consortium name="ELIXIR-Norway"/>
            <consortium name="Elixir Norway"/>
        </authorList>
    </citation>
    <scope>NUCLEOTIDE SEQUENCE [LARGE SCALE GENOMIC DNA]</scope>
</reference>
<dbReference type="EMBL" id="OZ023702">
    <property type="protein sequence ID" value="CAK9858066.1"/>
    <property type="molecule type" value="Genomic_DNA"/>
</dbReference>
<dbReference type="PROSITE" id="PS50110">
    <property type="entry name" value="RESPONSE_REGULATORY"/>
    <property type="match status" value="1"/>
</dbReference>
<keyword evidence="7" id="KW-1185">Reference proteome</keyword>
<dbReference type="PANTHER" id="PTHR45339">
    <property type="entry name" value="HYBRID SIGNAL TRANSDUCTION HISTIDINE KINASE J"/>
    <property type="match status" value="1"/>
</dbReference>
<feature type="modified residue" description="4-aspartylphosphate" evidence="3">
    <location>
        <position position="28"/>
    </location>
</feature>
<gene>
    <name evidence="6" type="ORF">CSSPJE1EN2_LOCUS1061</name>
</gene>
<evidence type="ECO:0000256" key="2">
    <source>
        <dbReference type="ARBA" id="ARBA00023012"/>
    </source>
</evidence>
<sequence>MPQVVLAANGRDAVAAHGKQTFQLIFMDVNIPIMDGFEATRQIRQNPVWPGEQDVASLETSESRSYNERHNLFS</sequence>
<dbReference type="InterPro" id="IPR001789">
    <property type="entry name" value="Sig_transdc_resp-reg_receiver"/>
</dbReference>
<dbReference type="InterPro" id="IPR011006">
    <property type="entry name" value="CheY-like_superfamily"/>
</dbReference>
<proteinExistence type="predicted"/>
<dbReference type="SUPFAM" id="SSF52172">
    <property type="entry name" value="CheY-like"/>
    <property type="match status" value="1"/>
</dbReference>
<organism evidence="6 7">
    <name type="scientific">Sphagnum jensenii</name>
    <dbReference type="NCBI Taxonomy" id="128206"/>
    <lineage>
        <taxon>Eukaryota</taxon>
        <taxon>Viridiplantae</taxon>
        <taxon>Streptophyta</taxon>
        <taxon>Embryophyta</taxon>
        <taxon>Bryophyta</taxon>
        <taxon>Sphagnophytina</taxon>
        <taxon>Sphagnopsida</taxon>
        <taxon>Sphagnales</taxon>
        <taxon>Sphagnaceae</taxon>
        <taxon>Sphagnum</taxon>
    </lineage>
</organism>
<dbReference type="Proteomes" id="UP001497522">
    <property type="component" value="Chromosome 1"/>
</dbReference>
<feature type="region of interest" description="Disordered" evidence="4">
    <location>
        <begin position="48"/>
        <end position="74"/>
    </location>
</feature>
<evidence type="ECO:0000313" key="7">
    <source>
        <dbReference type="Proteomes" id="UP001497522"/>
    </source>
</evidence>
<evidence type="ECO:0000259" key="5">
    <source>
        <dbReference type="PROSITE" id="PS50110"/>
    </source>
</evidence>
<dbReference type="Gene3D" id="3.40.50.2300">
    <property type="match status" value="1"/>
</dbReference>
<name>A0ABP1A6B5_9BRYO</name>
<evidence type="ECO:0000256" key="3">
    <source>
        <dbReference type="PROSITE-ProRule" id="PRU00169"/>
    </source>
</evidence>
<dbReference type="PANTHER" id="PTHR45339:SF1">
    <property type="entry name" value="HYBRID SIGNAL TRANSDUCTION HISTIDINE KINASE J"/>
    <property type="match status" value="1"/>
</dbReference>
<dbReference type="Pfam" id="PF00072">
    <property type="entry name" value="Response_reg"/>
    <property type="match status" value="1"/>
</dbReference>